<feature type="chain" id="PRO_5011955831" description="Formin-like protein" evidence="5">
    <location>
        <begin position="19"/>
        <end position="882"/>
    </location>
</feature>
<dbReference type="InterPro" id="IPR015425">
    <property type="entry name" value="FH2_Formin"/>
</dbReference>
<keyword evidence="5" id="KW-0732">Signal</keyword>
<evidence type="ECO:0000256" key="1">
    <source>
        <dbReference type="ARBA" id="ARBA00025793"/>
    </source>
</evidence>
<dbReference type="Pfam" id="PF02181">
    <property type="entry name" value="FH2"/>
    <property type="match status" value="2"/>
</dbReference>
<feature type="region of interest" description="Disordered" evidence="3">
    <location>
        <begin position="32"/>
        <end position="68"/>
    </location>
</feature>
<keyword evidence="4" id="KW-1133">Transmembrane helix</keyword>
<feature type="compositionally biased region" description="Acidic residues" evidence="3">
    <location>
        <begin position="227"/>
        <end position="238"/>
    </location>
</feature>
<feature type="compositionally biased region" description="Basic and acidic residues" evidence="3">
    <location>
        <begin position="151"/>
        <end position="162"/>
    </location>
</feature>
<dbReference type="GO" id="GO:0051015">
    <property type="term" value="F:actin filament binding"/>
    <property type="evidence" value="ECO:0007669"/>
    <property type="project" value="InterPro"/>
</dbReference>
<comment type="similarity">
    <text evidence="1">Belongs to the formin-like family. Class-I subfamily.</text>
</comment>
<evidence type="ECO:0000313" key="8">
    <source>
        <dbReference type="Proteomes" id="UP000188354"/>
    </source>
</evidence>
<evidence type="ECO:0000259" key="6">
    <source>
        <dbReference type="PROSITE" id="PS51444"/>
    </source>
</evidence>
<sequence length="882" mass="98302">MSFLSVTFILFFISLSSSTTLHRRILHHPLFIPPPQPPSSSPQQQPTHQHQQPKLPFSSSSSSSSSTSSAQRPFFPYYHTPPLFPSPPTIPSTFPANISLLFPHPNSATNNRHVATVVLSVSLSLLSLAILAAVAAFVIHRRRLRHSTFTPKDKDFRSDSRRLFPPNTITSDDLDQKACLDILTDSAAGSSSSSNGSRGYRKLEDSPELQPLPPLPRHSFRPWHSEVEEEDNEEEEEFFSPRGSSGRKQLQSPPSPIVHGETSSLSFKDFQFGSKSFTSRTPSYPRSNSLTNSNPSSMSCSPSPTRINPLPCHNPNPVSSSQSPSFSSLSSSPKPREDLSPSLDFSAQGKSSPVRICPTPPPPPPLPRLLETPVMAQQSQHVGIGDTDNKNVNIETLKPRLKALHWDKVKASSDRVTVWDRLRPSSFQLNEDMIETLFMVNNSKENPSLAVRDNARRQTVHFSPLPPENRVLDPKKSQNIAILLRALNVTIDEVCEALREGHYDTLGTELLECLLKMTPTKDEESKLKEFQDDSPYKLGPAEKFLKVMLDIPFAFKRVDAMLYIANFDSELEYLKKSFETLEALSLPCIQINSKKLSFSSNHEFTLPQLNMVLLVACGELRNSKMFLKLLEAVLRTGNRMNVGTNRGDAHAFKLDTLLKLVDIKGTDGKTTLLHFVVQEIVRTEGSNISGSIYHKASDNIEQYTLQDEVDFRKLGLQVVSGLSGELTNVKKAAAMDSDMLSSDVAKLARGIEKVVQVVKLNEESPTKETSRKFFDAMKGFLKRGEEEILRIQVQEKNAISSVKEVTEYFHGNSSKEEAHPFRIFMVVRDFLSILDGVCKEVGKVNERTLVGSRQSVMHANSILPTIFPMIIGKQQSDSSESD</sequence>
<feature type="compositionally biased region" description="Polar residues" evidence="3">
    <location>
        <begin position="242"/>
        <end position="252"/>
    </location>
</feature>
<feature type="transmembrane region" description="Helical" evidence="4">
    <location>
        <begin position="114"/>
        <end position="139"/>
    </location>
</feature>
<feature type="compositionally biased region" description="Low complexity" evidence="3">
    <location>
        <begin position="186"/>
        <end position="197"/>
    </location>
</feature>
<feature type="region of interest" description="Disordered" evidence="3">
    <location>
        <begin position="150"/>
        <end position="169"/>
    </location>
</feature>
<dbReference type="STRING" id="3871.A0A1J7FYL7"/>
<dbReference type="GO" id="GO:0045010">
    <property type="term" value="P:actin nucleation"/>
    <property type="evidence" value="ECO:0007669"/>
    <property type="project" value="InterPro"/>
</dbReference>
<evidence type="ECO:0000256" key="4">
    <source>
        <dbReference type="SAM" id="Phobius"/>
    </source>
</evidence>
<dbReference type="Gramene" id="OIV93221">
    <property type="protein sequence ID" value="OIV93221"/>
    <property type="gene ID" value="TanjilG_27400"/>
</dbReference>
<dbReference type="SUPFAM" id="SSF101447">
    <property type="entry name" value="Formin homology 2 domain (FH2 domain)"/>
    <property type="match status" value="2"/>
</dbReference>
<feature type="region of interest" description="Disordered" evidence="3">
    <location>
        <begin position="186"/>
        <end position="364"/>
    </location>
</feature>
<organism evidence="7 8">
    <name type="scientific">Lupinus angustifolius</name>
    <name type="common">Narrow-leaved blue lupine</name>
    <dbReference type="NCBI Taxonomy" id="3871"/>
    <lineage>
        <taxon>Eukaryota</taxon>
        <taxon>Viridiplantae</taxon>
        <taxon>Streptophyta</taxon>
        <taxon>Embryophyta</taxon>
        <taxon>Tracheophyta</taxon>
        <taxon>Spermatophyta</taxon>
        <taxon>Magnoliopsida</taxon>
        <taxon>eudicotyledons</taxon>
        <taxon>Gunneridae</taxon>
        <taxon>Pentapetalae</taxon>
        <taxon>rosids</taxon>
        <taxon>fabids</taxon>
        <taxon>Fabales</taxon>
        <taxon>Fabaceae</taxon>
        <taxon>Papilionoideae</taxon>
        <taxon>50 kb inversion clade</taxon>
        <taxon>genistoids sensu lato</taxon>
        <taxon>core genistoids</taxon>
        <taxon>Genisteae</taxon>
        <taxon>Lupinus</taxon>
    </lineage>
</organism>
<keyword evidence="8" id="KW-1185">Reference proteome</keyword>
<feature type="compositionally biased region" description="Polar residues" evidence="3">
    <location>
        <begin position="273"/>
        <end position="286"/>
    </location>
</feature>
<accession>A0A1J7FYL7</accession>
<protein>
    <recommendedName>
        <fullName evidence="2">Formin-like protein</fullName>
    </recommendedName>
</protein>
<dbReference type="SMART" id="SM00498">
    <property type="entry name" value="FH2"/>
    <property type="match status" value="1"/>
</dbReference>
<dbReference type="EMBL" id="CM007378">
    <property type="protein sequence ID" value="OIV93221.1"/>
    <property type="molecule type" value="Genomic_DNA"/>
</dbReference>
<keyword evidence="4" id="KW-0472">Membrane</keyword>
<evidence type="ECO:0000256" key="5">
    <source>
        <dbReference type="SAM" id="SignalP"/>
    </source>
</evidence>
<feature type="signal peptide" evidence="5">
    <location>
        <begin position="1"/>
        <end position="18"/>
    </location>
</feature>
<keyword evidence="4" id="KW-0812">Transmembrane</keyword>
<gene>
    <name evidence="7" type="ORF">TanjilG_27400</name>
</gene>
<dbReference type="InterPro" id="IPR042201">
    <property type="entry name" value="FH2_Formin_sf"/>
</dbReference>
<dbReference type="PANTHER" id="PTHR23213">
    <property type="entry name" value="FORMIN-RELATED"/>
    <property type="match status" value="1"/>
</dbReference>
<feature type="compositionally biased region" description="Low complexity" evidence="3">
    <location>
        <begin position="287"/>
        <end position="304"/>
    </location>
</feature>
<dbReference type="OMA" id="FHGNSET"/>
<proteinExistence type="inferred from homology"/>
<reference evidence="7 8" key="1">
    <citation type="journal article" date="2017" name="Plant Biotechnol. J.">
        <title>A comprehensive draft genome sequence for lupin (Lupinus angustifolius), an emerging health food: insights into plant-microbe interactions and legume evolution.</title>
        <authorList>
            <person name="Hane J.K."/>
            <person name="Ming Y."/>
            <person name="Kamphuis L.G."/>
            <person name="Nelson M.N."/>
            <person name="Garg G."/>
            <person name="Atkins C.A."/>
            <person name="Bayer P.E."/>
            <person name="Bravo A."/>
            <person name="Bringans S."/>
            <person name="Cannon S."/>
            <person name="Edwards D."/>
            <person name="Foley R."/>
            <person name="Gao L.L."/>
            <person name="Harrison M.J."/>
            <person name="Huang W."/>
            <person name="Hurgobin B."/>
            <person name="Li S."/>
            <person name="Liu C.W."/>
            <person name="McGrath A."/>
            <person name="Morahan G."/>
            <person name="Murray J."/>
            <person name="Weller J."/>
            <person name="Jian J."/>
            <person name="Singh K.B."/>
        </authorList>
    </citation>
    <scope>NUCLEOTIDE SEQUENCE [LARGE SCALE GENOMIC DNA]</scope>
    <source>
        <strain evidence="8">cv. Tanjil</strain>
        <tissue evidence="7">Whole plant</tissue>
    </source>
</reference>
<dbReference type="PROSITE" id="PS51444">
    <property type="entry name" value="FH2"/>
    <property type="match status" value="1"/>
</dbReference>
<dbReference type="InterPro" id="IPR027643">
    <property type="entry name" value="Formin-like_plant"/>
</dbReference>
<dbReference type="Proteomes" id="UP000188354">
    <property type="component" value="Chromosome LG18"/>
</dbReference>
<dbReference type="AlphaFoldDB" id="A0A1J7FYL7"/>
<feature type="domain" description="FH2" evidence="6">
    <location>
        <begin position="391"/>
        <end position="860"/>
    </location>
</feature>
<feature type="compositionally biased region" description="Low complexity" evidence="3">
    <location>
        <begin position="315"/>
        <end position="333"/>
    </location>
</feature>
<feature type="compositionally biased region" description="Low complexity" evidence="3">
    <location>
        <begin position="41"/>
        <end position="68"/>
    </location>
</feature>
<evidence type="ECO:0000313" key="7">
    <source>
        <dbReference type="EMBL" id="OIV93221.1"/>
    </source>
</evidence>
<evidence type="ECO:0000256" key="2">
    <source>
        <dbReference type="RuleBase" id="RU361260"/>
    </source>
</evidence>
<dbReference type="Gene3D" id="1.20.58.2220">
    <property type="entry name" value="Formin, FH2 domain"/>
    <property type="match status" value="1"/>
</dbReference>
<name>A0A1J7FYL7_LUPAN</name>
<dbReference type="PANTHER" id="PTHR23213:SF368">
    <property type="entry name" value="HISTONE H3-K79 METHYLTRANSFERASE"/>
    <property type="match status" value="1"/>
</dbReference>
<evidence type="ECO:0000256" key="3">
    <source>
        <dbReference type="SAM" id="MobiDB-lite"/>
    </source>
</evidence>